<reference evidence="10 11" key="1">
    <citation type="journal article" date="2018" name="Microb. Genom.">
        <title>Expanding an expanded genome: long-read sequencing of Trypanosoma cruzi.</title>
        <authorList>
            <person name="Berna L."/>
            <person name="Rodriguez M."/>
            <person name="Chiribao M.L."/>
            <person name="Parodi-Talice A."/>
            <person name="Pita S."/>
            <person name="Rijo G."/>
            <person name="Alvarez-Valin F."/>
            <person name="Robello C."/>
        </authorList>
    </citation>
    <scope>NUCLEOTIDE SEQUENCE [LARGE SCALE GENOMIC DNA]</scope>
    <source>
        <strain evidence="10 11">TCC</strain>
    </source>
</reference>
<dbReference type="GO" id="GO:0007018">
    <property type="term" value="P:microtubule-based movement"/>
    <property type="evidence" value="ECO:0007669"/>
    <property type="project" value="InterPro"/>
</dbReference>
<gene>
    <name evidence="10" type="ORF">C3747_1g431</name>
</gene>
<dbReference type="VEuPathDB" id="TriTrypDB:TcBrA4_0059150"/>
<accession>A0A2V2XN54</accession>
<dbReference type="InterPro" id="IPR001752">
    <property type="entry name" value="Kinesin_motor_dom"/>
</dbReference>
<keyword evidence="1 5" id="KW-0547">Nucleotide-binding</keyword>
<evidence type="ECO:0000256" key="1">
    <source>
        <dbReference type="ARBA" id="ARBA00022741"/>
    </source>
</evidence>
<feature type="binding site" evidence="5">
    <location>
        <begin position="73"/>
        <end position="80"/>
    </location>
    <ligand>
        <name>ATP</name>
        <dbReference type="ChEBI" id="CHEBI:30616"/>
    </ligand>
</feature>
<feature type="region of interest" description="Disordered" evidence="8">
    <location>
        <begin position="731"/>
        <end position="755"/>
    </location>
</feature>
<dbReference type="PROSITE" id="PS00411">
    <property type="entry name" value="KINESIN_MOTOR_1"/>
    <property type="match status" value="1"/>
</dbReference>
<evidence type="ECO:0000313" key="11">
    <source>
        <dbReference type="Proteomes" id="UP000246078"/>
    </source>
</evidence>
<dbReference type="GO" id="GO:0003777">
    <property type="term" value="F:microtubule motor activity"/>
    <property type="evidence" value="ECO:0007669"/>
    <property type="project" value="InterPro"/>
</dbReference>
<evidence type="ECO:0000256" key="3">
    <source>
        <dbReference type="ARBA" id="ARBA00023054"/>
    </source>
</evidence>
<dbReference type="VEuPathDB" id="TriTrypDB:TcCLB.506305.40"/>
<dbReference type="Proteomes" id="UP000246078">
    <property type="component" value="Unassembled WGS sequence"/>
</dbReference>
<dbReference type="PRINTS" id="PR00380">
    <property type="entry name" value="KINESINHEAVY"/>
</dbReference>
<dbReference type="EMBL" id="PRFC01000001">
    <property type="protein sequence ID" value="PWV22241.1"/>
    <property type="molecule type" value="Genomic_DNA"/>
</dbReference>
<dbReference type="VEuPathDB" id="TriTrypDB:TcCLB.506811.10"/>
<evidence type="ECO:0000256" key="5">
    <source>
        <dbReference type="PROSITE-ProRule" id="PRU00283"/>
    </source>
</evidence>
<organism evidence="10 11">
    <name type="scientific">Trypanosoma cruzi</name>
    <dbReference type="NCBI Taxonomy" id="5693"/>
    <lineage>
        <taxon>Eukaryota</taxon>
        <taxon>Discoba</taxon>
        <taxon>Euglenozoa</taxon>
        <taxon>Kinetoplastea</taxon>
        <taxon>Metakinetoplastina</taxon>
        <taxon>Trypanosomatida</taxon>
        <taxon>Trypanosomatidae</taxon>
        <taxon>Trypanosoma</taxon>
        <taxon>Schizotrypanum</taxon>
    </lineage>
</organism>
<evidence type="ECO:0000256" key="4">
    <source>
        <dbReference type="ARBA" id="ARBA00023175"/>
    </source>
</evidence>
<dbReference type="PANTHER" id="PTHR47968">
    <property type="entry name" value="CENTROMERE PROTEIN E"/>
    <property type="match status" value="1"/>
</dbReference>
<evidence type="ECO:0000256" key="7">
    <source>
        <dbReference type="SAM" id="Coils"/>
    </source>
</evidence>
<dbReference type="VEuPathDB" id="TriTrypDB:C4B63_2g395"/>
<comment type="similarity">
    <text evidence="5 6">Belongs to the TRAFAC class myosin-kinesin ATPase superfamily. Kinesin family.</text>
</comment>
<feature type="region of interest" description="Disordered" evidence="8">
    <location>
        <begin position="619"/>
        <end position="680"/>
    </location>
</feature>
<dbReference type="InterPro" id="IPR027417">
    <property type="entry name" value="P-loop_NTPase"/>
</dbReference>
<dbReference type="VEuPathDB" id="TriTrypDB:TcCLB.507771.9"/>
<dbReference type="VEuPathDB" id="TriTrypDB:ECC02_002732"/>
<dbReference type="VEuPathDB" id="TriTrypDB:TcG_06773"/>
<dbReference type="Pfam" id="PF00225">
    <property type="entry name" value="Kinesin"/>
    <property type="match status" value="1"/>
</dbReference>
<dbReference type="VEuPathDB" id="TriTrypDB:BCY84_14559"/>
<name>A0A2V2XN54_TRYCR</name>
<protein>
    <recommendedName>
        <fullName evidence="6">Kinesin-like protein</fullName>
    </recommendedName>
</protein>
<dbReference type="VEuPathDB" id="TriTrypDB:TcCL_Unassigned05750"/>
<feature type="coiled-coil region" evidence="7">
    <location>
        <begin position="511"/>
        <end position="538"/>
    </location>
</feature>
<feature type="coiled-coil region" evidence="7">
    <location>
        <begin position="403"/>
        <end position="438"/>
    </location>
</feature>
<dbReference type="VEuPathDB" id="TriTrypDB:TCDM_01606"/>
<dbReference type="InterPro" id="IPR027640">
    <property type="entry name" value="Kinesin-like_fam"/>
</dbReference>
<keyword evidence="6" id="KW-0493">Microtubule</keyword>
<keyword evidence="4 5" id="KW-0505">Motor protein</keyword>
<dbReference type="GO" id="GO:0008017">
    <property type="term" value="F:microtubule binding"/>
    <property type="evidence" value="ECO:0007669"/>
    <property type="project" value="InterPro"/>
</dbReference>
<dbReference type="PANTHER" id="PTHR47968:SF75">
    <property type="entry name" value="CENTROMERE-ASSOCIATED PROTEIN E"/>
    <property type="match status" value="1"/>
</dbReference>
<dbReference type="GO" id="GO:0005524">
    <property type="term" value="F:ATP binding"/>
    <property type="evidence" value="ECO:0007669"/>
    <property type="project" value="UniProtKB-UniRule"/>
</dbReference>
<proteinExistence type="inferred from homology"/>
<dbReference type="FunFam" id="3.40.850.10:FF:000124">
    <property type="entry name" value="Kinesin-like protein"/>
    <property type="match status" value="1"/>
</dbReference>
<sequence length="850" mass="95674">MSIEVHVRLRPHVPNGVWSSAETVLYSTHNPNTRYVYNKVHHIGTSNQSIFQGMEALVHAGFDGKNVTVMAYGQTGSGKTYSMNGCEADPGIVPRTAKLLLDLRTKFPGTQIVIYFTEIYNESVKDLLEPQRGELGLHDAPDGGVYFDKKSVPIETIDDFVRLQNLAERNRKYGVTNLNDHSSRSHIILTFEIHRTYRQVSTINLVDLAGSESASRANTDGLSLREGGFINKSLLTLGNVVDAIVEKRSYVPYRDAKLTRILRNCLGGSGMTFILCCINPSHENFEQTVASLRFTQRAMKIKNDPVMVLNMPPLFTHQYEAGAMGLVQGFRELCDAYYQRGIRDAFMYTSSTVSSIVTHFDGQVSDSLHAMANAQRLLIAHDHAIAVDQVGRLYNQLHEVTRQSLQSKEIEEHERKRQRETEEEVEIRRAKIARLEADVKEKDADVDTELAGWEYQLYEARQRRVTPLELLLSSERSKRCRLQYEWAVCMERIAARCVPTIISLGPVTPPVADKNTALQQLRQQLQQSQRELADLTVAHDMIKGDLPELRRKAEENSCVSTISPAASLSPQPRPHVVSIATEATDEEIDQRIRELEGEEKALMSRAVHVARCESTRRLRETLKPPRSRTPPTMRSAVRHDNFSPPKEQQTPMADMYSGNTRGDCGRHVSPVQQRSPTPRTARTIFPIAEESSGVETFLVSEKSASPKNEQLTDGVRRALGLLRDVRSKLMNHTRGRQRRAEAADRPTASPPVDAAENYANFPASVNARSSSRRCRRVGSHAPHDENMTLAEMYMQRDEGKGHEAVVGIAARRRIEKAPLRPNAERALWRMSISPTSPFVEMKSRSRSNRG</sequence>
<feature type="domain" description="Kinesin motor" evidence="9">
    <location>
        <begin position="2"/>
        <end position="301"/>
    </location>
</feature>
<keyword evidence="2 5" id="KW-0067">ATP-binding</keyword>
<dbReference type="VEuPathDB" id="TriTrypDB:TCSYLVIO_005602"/>
<dbReference type="PROSITE" id="PS50067">
    <property type="entry name" value="KINESIN_MOTOR_2"/>
    <property type="match status" value="1"/>
</dbReference>
<dbReference type="InterPro" id="IPR019821">
    <property type="entry name" value="Kinesin_motor_CS"/>
</dbReference>
<dbReference type="SMART" id="SM00129">
    <property type="entry name" value="KISc"/>
    <property type="match status" value="1"/>
</dbReference>
<dbReference type="VEuPathDB" id="TriTrypDB:C4B63_2g394"/>
<dbReference type="AlphaFoldDB" id="A0A2V2XN54"/>
<dbReference type="Gene3D" id="3.40.850.10">
    <property type="entry name" value="Kinesin motor domain"/>
    <property type="match status" value="1"/>
</dbReference>
<keyword evidence="3 7" id="KW-0175">Coiled coil</keyword>
<dbReference type="VEuPathDB" id="TriTrypDB:TcYC6_0072340"/>
<dbReference type="VEuPathDB" id="TriTrypDB:TcCL_NonESM13631"/>
<dbReference type="SUPFAM" id="SSF52540">
    <property type="entry name" value="P-loop containing nucleoside triphosphate hydrolases"/>
    <property type="match status" value="1"/>
</dbReference>
<dbReference type="VEuPathDB" id="TriTrypDB:C3747_1g431"/>
<dbReference type="GO" id="GO:0005874">
    <property type="term" value="C:microtubule"/>
    <property type="evidence" value="ECO:0007669"/>
    <property type="project" value="UniProtKB-KW"/>
</dbReference>
<evidence type="ECO:0000256" key="6">
    <source>
        <dbReference type="RuleBase" id="RU000394"/>
    </source>
</evidence>
<dbReference type="VEuPathDB" id="TriTrypDB:TcCLB.419469.14"/>
<dbReference type="VEuPathDB" id="TriTrypDB:Tc_MARK_4227"/>
<evidence type="ECO:0000256" key="8">
    <source>
        <dbReference type="SAM" id="MobiDB-lite"/>
    </source>
</evidence>
<comment type="caution">
    <text evidence="10">The sequence shown here is derived from an EMBL/GenBank/DDBJ whole genome shotgun (WGS) entry which is preliminary data.</text>
</comment>
<evidence type="ECO:0000259" key="9">
    <source>
        <dbReference type="PROSITE" id="PS50067"/>
    </source>
</evidence>
<feature type="compositionally biased region" description="Polar residues" evidence="8">
    <location>
        <begin position="670"/>
        <end position="680"/>
    </location>
</feature>
<evidence type="ECO:0000256" key="2">
    <source>
        <dbReference type="ARBA" id="ARBA00022840"/>
    </source>
</evidence>
<dbReference type="InterPro" id="IPR036961">
    <property type="entry name" value="Kinesin_motor_dom_sf"/>
</dbReference>
<evidence type="ECO:0000313" key="10">
    <source>
        <dbReference type="EMBL" id="PWV22241.1"/>
    </source>
</evidence>
<dbReference type="CDD" id="cd00106">
    <property type="entry name" value="KISc"/>
    <property type="match status" value="1"/>
</dbReference>